<proteinExistence type="predicted"/>
<dbReference type="NCBIfam" id="TIGR02453">
    <property type="entry name" value="TIGR02453 family protein"/>
    <property type="match status" value="1"/>
</dbReference>
<dbReference type="PANTHER" id="PTHR36452:SF1">
    <property type="entry name" value="DUF2461 DOMAIN-CONTAINING PROTEIN"/>
    <property type="match status" value="1"/>
</dbReference>
<evidence type="ECO:0000313" key="2">
    <source>
        <dbReference type="Proteomes" id="UP000258927"/>
    </source>
</evidence>
<protein>
    <recommendedName>
        <fullName evidence="3">TIGR02453 family protein</fullName>
    </recommendedName>
</protein>
<accession>A0A2R4MD26</accession>
<dbReference type="PIRSF" id="PIRSF028451">
    <property type="entry name" value="UCP028451"/>
    <property type="match status" value="1"/>
</dbReference>
<dbReference type="Proteomes" id="UP000258927">
    <property type="component" value="Chromosome"/>
</dbReference>
<dbReference type="PANTHER" id="PTHR36452">
    <property type="entry name" value="CHROMOSOME 12, WHOLE GENOME SHOTGUN SEQUENCE"/>
    <property type="match status" value="1"/>
</dbReference>
<name>A0A2R4MD26_9HYPH</name>
<dbReference type="KEGG" id="mmyr:MXMO3_01304"/>
<reference evidence="1 2" key="1">
    <citation type="submission" date="2017-05" db="EMBL/GenBank/DDBJ databases">
        <title>Genome Analysis of Maritalea myrionectae HL2708#5.</title>
        <authorList>
            <consortium name="Cotde Inc.-PKNU"/>
            <person name="Jang D."/>
            <person name="Oh H.-M."/>
        </authorList>
    </citation>
    <scope>NUCLEOTIDE SEQUENCE [LARGE SCALE GENOMIC DNA]</scope>
    <source>
        <strain evidence="1 2">HL2708#5</strain>
    </source>
</reference>
<dbReference type="Pfam" id="PF09365">
    <property type="entry name" value="DUF2461"/>
    <property type="match status" value="1"/>
</dbReference>
<dbReference type="InterPro" id="IPR012808">
    <property type="entry name" value="CHP02453"/>
</dbReference>
<keyword evidence="2" id="KW-1185">Reference proteome</keyword>
<sequence>MNIENVQAFLAALEKNNEKAWFDDHKQTYQDDIVTPILSLVAAVHEPLAALNPPLRAEAKTNGSLRRIYRDTRFSKDKTPYNTHVHLVFWAGHHATKSPGTHIALHKDGYGFGAGFWALDKEQLARMRAQIVSDEGKKISDVVGAVEAHGVQLMAPQLARVPRGFDADVPYANWLKYKGLVVRNARQPYDPAVFNNVDKLRDFVVEICANMSPLNRYLMEHVF</sequence>
<evidence type="ECO:0000313" key="1">
    <source>
        <dbReference type="EMBL" id="AVX03835.1"/>
    </source>
</evidence>
<dbReference type="AlphaFoldDB" id="A0A2R4MD26"/>
<dbReference type="EMBL" id="CP021330">
    <property type="protein sequence ID" value="AVX03835.1"/>
    <property type="molecule type" value="Genomic_DNA"/>
</dbReference>
<organism evidence="1 2">
    <name type="scientific">Maritalea myrionectae</name>
    <dbReference type="NCBI Taxonomy" id="454601"/>
    <lineage>
        <taxon>Bacteria</taxon>
        <taxon>Pseudomonadati</taxon>
        <taxon>Pseudomonadota</taxon>
        <taxon>Alphaproteobacteria</taxon>
        <taxon>Hyphomicrobiales</taxon>
        <taxon>Devosiaceae</taxon>
        <taxon>Maritalea</taxon>
    </lineage>
</organism>
<dbReference type="RefSeq" id="WP_117395330.1">
    <property type="nucleotide sequence ID" value="NZ_CP021330.1"/>
</dbReference>
<dbReference type="InterPro" id="IPR015996">
    <property type="entry name" value="UCP028451"/>
</dbReference>
<gene>
    <name evidence="1" type="ORF">MXMO3_01304</name>
</gene>
<evidence type="ECO:0008006" key="3">
    <source>
        <dbReference type="Google" id="ProtNLM"/>
    </source>
</evidence>